<evidence type="ECO:0000313" key="6">
    <source>
        <dbReference type="Proteomes" id="UP001597213"/>
    </source>
</evidence>
<dbReference type="RefSeq" id="WP_379139672.1">
    <property type="nucleotide sequence ID" value="NZ_JBHUEN010000006.1"/>
</dbReference>
<dbReference type="EMBL" id="JBHUEN010000006">
    <property type="protein sequence ID" value="MFD1880465.1"/>
    <property type="molecule type" value="Genomic_DNA"/>
</dbReference>
<dbReference type="InterPro" id="IPR052172">
    <property type="entry name" value="UxaA_altronate/galactarate_dh"/>
</dbReference>
<keyword evidence="6" id="KW-1185">Reference proteome</keyword>
<dbReference type="InterPro" id="IPR044144">
    <property type="entry name" value="SAF_UxaA/GarD"/>
</dbReference>
<keyword evidence="5" id="KW-0378">Hydrolase</keyword>
<dbReference type="InterPro" id="IPR013974">
    <property type="entry name" value="SAF"/>
</dbReference>
<keyword evidence="2" id="KW-0456">Lyase</keyword>
<organism evidence="5 6">
    <name type="scientific">Paracoccus pacificus</name>
    <dbReference type="NCBI Taxonomy" id="1463598"/>
    <lineage>
        <taxon>Bacteria</taxon>
        <taxon>Pseudomonadati</taxon>
        <taxon>Pseudomonadota</taxon>
        <taxon>Alphaproteobacteria</taxon>
        <taxon>Rhodobacterales</taxon>
        <taxon>Paracoccaceae</taxon>
        <taxon>Paracoccus</taxon>
    </lineage>
</organism>
<dbReference type="PANTHER" id="PTHR30536">
    <property type="entry name" value="ALTRONATE/GALACTARATE DEHYDRATASE"/>
    <property type="match status" value="1"/>
</dbReference>
<dbReference type="Pfam" id="PF08666">
    <property type="entry name" value="SAF"/>
    <property type="match status" value="1"/>
</dbReference>
<dbReference type="InterPro" id="IPR007392">
    <property type="entry name" value="GD_AH_second"/>
</dbReference>
<proteinExistence type="inferred from homology"/>
<accession>A0ABW4R2M0</accession>
<reference evidence="6" key="1">
    <citation type="journal article" date="2019" name="Int. J. Syst. Evol. Microbiol.">
        <title>The Global Catalogue of Microorganisms (GCM) 10K type strain sequencing project: providing services to taxonomists for standard genome sequencing and annotation.</title>
        <authorList>
            <consortium name="The Broad Institute Genomics Platform"/>
            <consortium name="The Broad Institute Genome Sequencing Center for Infectious Disease"/>
            <person name="Wu L."/>
            <person name="Ma J."/>
        </authorList>
    </citation>
    <scope>NUCLEOTIDE SEQUENCE [LARGE SCALE GENOMIC DNA]</scope>
    <source>
        <strain evidence="6">CCUG 56029</strain>
    </source>
</reference>
<dbReference type="InterPro" id="IPR048332">
    <property type="entry name" value="GD_AH_C"/>
</dbReference>
<feature type="region of interest" description="Disordered" evidence="3">
    <location>
        <begin position="86"/>
        <end position="106"/>
    </location>
</feature>
<feature type="compositionally biased region" description="Basic and acidic residues" evidence="3">
    <location>
        <begin position="86"/>
        <end position="103"/>
    </location>
</feature>
<dbReference type="GO" id="GO:0016787">
    <property type="term" value="F:hydrolase activity"/>
    <property type="evidence" value="ECO:0007669"/>
    <property type="project" value="UniProtKB-KW"/>
</dbReference>
<evidence type="ECO:0000256" key="2">
    <source>
        <dbReference type="ARBA" id="ARBA00023239"/>
    </source>
</evidence>
<dbReference type="Proteomes" id="UP001597213">
    <property type="component" value="Unassembled WGS sequence"/>
</dbReference>
<gene>
    <name evidence="5" type="ORF">ACFSCT_01900</name>
</gene>
<evidence type="ECO:0000313" key="5">
    <source>
        <dbReference type="EMBL" id="MFD1880465.1"/>
    </source>
</evidence>
<name>A0ABW4R2M0_9RHOB</name>
<comment type="caution">
    <text evidence="5">The sequence shown here is derived from an EMBL/GenBank/DDBJ whole genome shotgun (WGS) entry which is preliminary data.</text>
</comment>
<comment type="similarity">
    <text evidence="1">Belongs to the UxaA family.</text>
</comment>
<dbReference type="CDD" id="cd11613">
    <property type="entry name" value="SAF_AH_GD"/>
    <property type="match status" value="1"/>
</dbReference>
<evidence type="ECO:0000259" key="4">
    <source>
        <dbReference type="SMART" id="SM00858"/>
    </source>
</evidence>
<dbReference type="Pfam" id="PF20629">
    <property type="entry name" value="GD_AH_C"/>
    <property type="match status" value="1"/>
</dbReference>
<dbReference type="PANTHER" id="PTHR30536:SF5">
    <property type="entry name" value="ALTRONATE DEHYDRATASE"/>
    <property type="match status" value="1"/>
</dbReference>
<evidence type="ECO:0000256" key="3">
    <source>
        <dbReference type="SAM" id="MobiDB-lite"/>
    </source>
</evidence>
<sequence length="496" mass="52075">MSQDYLHLNARDNVAVALRELAAGATLAGVTLKSSIPNGHKFALVDVAQGQPVLKYGQVIGQATHPIAAGDHVHSHNLGMAEMRAGDTSERGHLPEPPARRTFDGYLRPNGKVGTRNFIGILASVNCSTTVCNAIAAAANRELLPRFPGIDGFTAIIHDQGCGMANRGEGFEALVRTLKGYRDHPNFGGVLIVGLGCEVNQLTLYKPDGWTRERFATFNIQEVGGSSSAVKRAVEILTPIAEAANQDKRTEVPVSGLVLGMQCGGSDGYSGITANPALGVASDMLVAAGGTSILSETPEIYGAEHLLIQRADPQTGQQIRDMIDWWRSYAARSGAELDNNPSPGNKRGGLTTILEKSLGAVAKGGSAPLTAAYAYSQPVDKTGFVYMDSPGYDPVAATGQIASGANLIAFTTGRGSCFGSKPAPSIKLASNSALYASMTEDMDINCGPVVDGVSLTEMGAQIYDLLLDTASGKQTKSEIFGYGDNEFVPWKIGATL</sequence>
<dbReference type="SMART" id="SM00858">
    <property type="entry name" value="SAF"/>
    <property type="match status" value="1"/>
</dbReference>
<evidence type="ECO:0000256" key="1">
    <source>
        <dbReference type="ARBA" id="ARBA00010986"/>
    </source>
</evidence>
<dbReference type="Gene3D" id="2.30.130.110">
    <property type="match status" value="1"/>
</dbReference>
<feature type="domain" description="SAF" evidence="4">
    <location>
        <begin position="12"/>
        <end position="79"/>
    </location>
</feature>
<dbReference type="Pfam" id="PF04295">
    <property type="entry name" value="GD_AH_second"/>
    <property type="match status" value="1"/>
</dbReference>
<protein>
    <submittedName>
        <fullName evidence="5">UxaA family hydrolase</fullName>
    </submittedName>
</protein>